<dbReference type="SMART" id="SM00173">
    <property type="entry name" value="RAS"/>
    <property type="match status" value="1"/>
</dbReference>
<dbReference type="InterPro" id="IPR027417">
    <property type="entry name" value="P-loop_NTPase"/>
</dbReference>
<dbReference type="PROSITE" id="PS51419">
    <property type="entry name" value="RAB"/>
    <property type="match status" value="1"/>
</dbReference>
<dbReference type="GO" id="GO:0003924">
    <property type="term" value="F:GTPase activity"/>
    <property type="evidence" value="ECO:0007669"/>
    <property type="project" value="InterPro"/>
</dbReference>
<comment type="similarity">
    <text evidence="1">Belongs to the small GTPase superfamily. Rab family.</text>
</comment>
<feature type="non-terminal residue" evidence="4">
    <location>
        <position position="210"/>
    </location>
</feature>
<dbReference type="NCBIfam" id="TIGR00231">
    <property type="entry name" value="small_GTP"/>
    <property type="match status" value="1"/>
</dbReference>
<feature type="non-terminal residue" evidence="4">
    <location>
        <position position="1"/>
    </location>
</feature>
<sequence length="210" mass="23573">KKQFLIKMLFVGSVSVGKTSLVNKIVTNEFNSEYKATLGVDFSFKSMTIIDKNNDEVTVKLQLWDIAGQEKTTQISRAFYNDALACAIVCDLTQQIDQIINDVETWYKEISEKVKIPGCSEQIPIVLLANKCDLPGTMEKFESDEFKQLIKKLKINLCFSSSALTGEHVDEAISCVLKQSLQLVGKNIPVNPSKINEKQILVEMPKKKCC</sequence>
<dbReference type="InterPro" id="IPR005225">
    <property type="entry name" value="Small_GTP-bd"/>
</dbReference>
<dbReference type="CDD" id="cd00154">
    <property type="entry name" value="Rab"/>
    <property type="match status" value="1"/>
</dbReference>
<dbReference type="PANTHER" id="PTHR47981">
    <property type="entry name" value="RAB FAMILY"/>
    <property type="match status" value="1"/>
</dbReference>
<dbReference type="EMBL" id="GDID01004007">
    <property type="protein sequence ID" value="JAP92599.1"/>
    <property type="molecule type" value="Transcribed_RNA"/>
</dbReference>
<keyword evidence="2" id="KW-0547">Nucleotide-binding</keyword>
<dbReference type="PANTHER" id="PTHR47981:SF20">
    <property type="entry name" value="RAS-RELATED PROTEIN RAB-7A"/>
    <property type="match status" value="1"/>
</dbReference>
<dbReference type="Pfam" id="PF00071">
    <property type="entry name" value="Ras"/>
    <property type="match status" value="1"/>
</dbReference>
<dbReference type="InterPro" id="IPR001806">
    <property type="entry name" value="Small_GTPase"/>
</dbReference>
<dbReference type="FunFam" id="3.40.50.300:FF:001447">
    <property type="entry name" value="Ras-related protein Rab-1B"/>
    <property type="match status" value="1"/>
</dbReference>
<protein>
    <submittedName>
        <fullName evidence="4">Rab-like protein</fullName>
    </submittedName>
</protein>
<evidence type="ECO:0000256" key="3">
    <source>
        <dbReference type="ARBA" id="ARBA00023134"/>
    </source>
</evidence>
<dbReference type="GO" id="GO:0045335">
    <property type="term" value="C:phagocytic vesicle"/>
    <property type="evidence" value="ECO:0007669"/>
    <property type="project" value="TreeGrafter"/>
</dbReference>
<gene>
    <name evidence="4" type="ORF">TPC1_15407</name>
</gene>
<dbReference type="PRINTS" id="PR00449">
    <property type="entry name" value="RASTRNSFRMNG"/>
</dbReference>
<dbReference type="GO" id="GO:0005770">
    <property type="term" value="C:late endosome"/>
    <property type="evidence" value="ECO:0007669"/>
    <property type="project" value="TreeGrafter"/>
</dbReference>
<dbReference type="GO" id="GO:0005525">
    <property type="term" value="F:GTP binding"/>
    <property type="evidence" value="ECO:0007669"/>
    <property type="project" value="UniProtKB-KW"/>
</dbReference>
<evidence type="ECO:0000256" key="2">
    <source>
        <dbReference type="ARBA" id="ARBA00022741"/>
    </source>
</evidence>
<dbReference type="SMART" id="SM00174">
    <property type="entry name" value="RHO"/>
    <property type="match status" value="1"/>
</dbReference>
<reference evidence="4" key="1">
    <citation type="submission" date="2015-07" db="EMBL/GenBank/DDBJ databases">
        <title>Adaptation to a free-living lifestyle via gene acquisitions in the diplomonad Trepomonas sp. PC1.</title>
        <authorList>
            <person name="Xu F."/>
            <person name="Jerlstrom-Hultqvist J."/>
            <person name="Kolisko M."/>
            <person name="Simpson A.G.B."/>
            <person name="Roger A.J."/>
            <person name="Svard S.G."/>
            <person name="Andersson J.O."/>
        </authorList>
    </citation>
    <scope>NUCLEOTIDE SEQUENCE</scope>
    <source>
        <strain evidence="4">PC1</strain>
    </source>
</reference>
<accession>A0A146KB30</accession>
<dbReference type="GO" id="GO:0008333">
    <property type="term" value="P:endosome to lysosome transport"/>
    <property type="evidence" value="ECO:0007669"/>
    <property type="project" value="TreeGrafter"/>
</dbReference>
<keyword evidence="3" id="KW-0342">GTP-binding</keyword>
<dbReference type="PROSITE" id="PS51421">
    <property type="entry name" value="RAS"/>
    <property type="match status" value="1"/>
</dbReference>
<dbReference type="SUPFAM" id="SSF52540">
    <property type="entry name" value="P-loop containing nucleoside triphosphate hydrolases"/>
    <property type="match status" value="1"/>
</dbReference>
<dbReference type="AlphaFoldDB" id="A0A146KB30"/>
<dbReference type="GO" id="GO:0005764">
    <property type="term" value="C:lysosome"/>
    <property type="evidence" value="ECO:0007669"/>
    <property type="project" value="TreeGrafter"/>
</dbReference>
<dbReference type="GO" id="GO:0090385">
    <property type="term" value="P:phagosome-lysosome fusion"/>
    <property type="evidence" value="ECO:0007669"/>
    <property type="project" value="TreeGrafter"/>
</dbReference>
<dbReference type="Gene3D" id="3.40.50.300">
    <property type="entry name" value="P-loop containing nucleotide triphosphate hydrolases"/>
    <property type="match status" value="1"/>
</dbReference>
<proteinExistence type="inferred from homology"/>
<name>A0A146KB30_9EUKA</name>
<evidence type="ECO:0000313" key="4">
    <source>
        <dbReference type="EMBL" id="JAP92599.1"/>
    </source>
</evidence>
<evidence type="ECO:0000256" key="1">
    <source>
        <dbReference type="ARBA" id="ARBA00006270"/>
    </source>
</evidence>
<dbReference type="SMART" id="SM00175">
    <property type="entry name" value="RAB"/>
    <property type="match status" value="1"/>
</dbReference>
<organism evidence="4">
    <name type="scientific">Trepomonas sp. PC1</name>
    <dbReference type="NCBI Taxonomy" id="1076344"/>
    <lineage>
        <taxon>Eukaryota</taxon>
        <taxon>Metamonada</taxon>
        <taxon>Diplomonadida</taxon>
        <taxon>Hexamitidae</taxon>
        <taxon>Hexamitinae</taxon>
        <taxon>Trepomonas</taxon>
    </lineage>
</organism>